<name>A0A8J5M167_9STRA</name>
<dbReference type="GO" id="GO:0046872">
    <property type="term" value="F:metal ion binding"/>
    <property type="evidence" value="ECO:0007669"/>
    <property type="project" value="UniProtKB-KW"/>
</dbReference>
<proteinExistence type="predicted"/>
<dbReference type="AlphaFoldDB" id="A0A8J5M167"/>
<dbReference type="EMBL" id="JAENGY010002754">
    <property type="protein sequence ID" value="KAG6943329.1"/>
    <property type="molecule type" value="Genomic_DNA"/>
</dbReference>
<evidence type="ECO:0000259" key="3">
    <source>
        <dbReference type="Pfam" id="PF13359"/>
    </source>
</evidence>
<sequence length="185" mass="21145">TLWISVLCGWHNVQTAERACEEQRVLFSRKSEYCIGAQIICYPHRRIIYDKVGQPGSLHDQRATSLTVVSDIPGVFFDPGQYVLGDTAYSCCFPFILTPCKMPASAKPRNKTFNWSLAQQRIFIEHVPKARFPVLDGIRERIRDENDVMNVSMKFVSCLFFTCALTVRIPLMYITPTTKTEEAVE</sequence>
<protein>
    <recommendedName>
        <fullName evidence="3">DDE Tnp4 domain-containing protein</fullName>
    </recommendedName>
</protein>
<evidence type="ECO:0000313" key="5">
    <source>
        <dbReference type="Proteomes" id="UP000709295"/>
    </source>
</evidence>
<comment type="caution">
    <text evidence="4">The sequence shown here is derived from an EMBL/GenBank/DDBJ whole genome shotgun (WGS) entry which is preliminary data.</text>
</comment>
<organism evidence="4 5">
    <name type="scientific">Phytophthora aleatoria</name>
    <dbReference type="NCBI Taxonomy" id="2496075"/>
    <lineage>
        <taxon>Eukaryota</taxon>
        <taxon>Sar</taxon>
        <taxon>Stramenopiles</taxon>
        <taxon>Oomycota</taxon>
        <taxon>Peronosporomycetes</taxon>
        <taxon>Peronosporales</taxon>
        <taxon>Peronosporaceae</taxon>
        <taxon>Phytophthora</taxon>
    </lineage>
</organism>
<evidence type="ECO:0000313" key="4">
    <source>
        <dbReference type="EMBL" id="KAG6943329.1"/>
    </source>
</evidence>
<evidence type="ECO:0000256" key="1">
    <source>
        <dbReference type="ARBA" id="ARBA00001968"/>
    </source>
</evidence>
<feature type="domain" description="DDE Tnp4" evidence="3">
    <location>
        <begin position="19"/>
        <end position="158"/>
    </location>
</feature>
<keyword evidence="2" id="KW-0479">Metal-binding</keyword>
<feature type="non-terminal residue" evidence="4">
    <location>
        <position position="185"/>
    </location>
</feature>
<accession>A0A8J5M167</accession>
<comment type="cofactor">
    <cofactor evidence="1">
        <name>a divalent metal cation</name>
        <dbReference type="ChEBI" id="CHEBI:60240"/>
    </cofactor>
</comment>
<reference evidence="4" key="1">
    <citation type="submission" date="2021-01" db="EMBL/GenBank/DDBJ databases">
        <title>Phytophthora aleatoria, a newly-described species from Pinus radiata is distinct from Phytophthora cactorum isolates based on comparative genomics.</title>
        <authorList>
            <person name="Mcdougal R."/>
            <person name="Panda P."/>
            <person name="Williams N."/>
            <person name="Studholme D.J."/>
        </authorList>
    </citation>
    <scope>NUCLEOTIDE SEQUENCE</scope>
    <source>
        <strain evidence="4">NZFS 4037</strain>
    </source>
</reference>
<feature type="non-terminal residue" evidence="4">
    <location>
        <position position="1"/>
    </location>
</feature>
<keyword evidence="5" id="KW-1185">Reference proteome</keyword>
<dbReference type="Pfam" id="PF13359">
    <property type="entry name" value="DDE_Tnp_4"/>
    <property type="match status" value="1"/>
</dbReference>
<dbReference type="InterPro" id="IPR027806">
    <property type="entry name" value="HARBI1_dom"/>
</dbReference>
<evidence type="ECO:0000256" key="2">
    <source>
        <dbReference type="ARBA" id="ARBA00022723"/>
    </source>
</evidence>
<gene>
    <name evidence="4" type="ORF">JG688_00017656</name>
</gene>
<dbReference type="Proteomes" id="UP000709295">
    <property type="component" value="Unassembled WGS sequence"/>
</dbReference>